<gene>
    <name evidence="1" type="ORF">IEQ34_002552</name>
</gene>
<dbReference type="PANTHER" id="PTHR43681:SF1">
    <property type="entry name" value="SARCALUMENIN"/>
    <property type="match status" value="1"/>
</dbReference>
<sequence length="97" mass="11332">MTLQFLAISKFPTRRKEAIQKVRKVADGLARKVEEAMQKDLLEATEKLNDYAEFISKPYQDSAQQRIDWLLETQQELATTVHKLQDFKVEIQNLHVS</sequence>
<dbReference type="InterPro" id="IPR051943">
    <property type="entry name" value="TRAFAC_Dynamin-like_GTPase"/>
</dbReference>
<dbReference type="Proteomes" id="UP000775213">
    <property type="component" value="Unassembled WGS sequence"/>
</dbReference>
<dbReference type="AlphaFoldDB" id="A0AAV7H586"/>
<reference evidence="1 2" key="1">
    <citation type="journal article" date="2021" name="Hortic Res">
        <title>Chromosome-scale assembly of the Dendrobium chrysotoxum genome enhances the understanding of orchid evolution.</title>
        <authorList>
            <person name="Zhang Y."/>
            <person name="Zhang G.Q."/>
            <person name="Zhang D."/>
            <person name="Liu X.D."/>
            <person name="Xu X.Y."/>
            <person name="Sun W.H."/>
            <person name="Yu X."/>
            <person name="Zhu X."/>
            <person name="Wang Z.W."/>
            <person name="Zhao X."/>
            <person name="Zhong W.Y."/>
            <person name="Chen H."/>
            <person name="Yin W.L."/>
            <person name="Huang T."/>
            <person name="Niu S.C."/>
            <person name="Liu Z.J."/>
        </authorList>
    </citation>
    <scope>NUCLEOTIDE SEQUENCE [LARGE SCALE GENOMIC DNA]</scope>
    <source>
        <strain evidence="1">Lindl</strain>
    </source>
</reference>
<dbReference type="PANTHER" id="PTHR43681">
    <property type="entry name" value="TRANSMEMBRANE GTPASE FZO"/>
    <property type="match status" value="1"/>
</dbReference>
<dbReference type="GO" id="GO:0010027">
    <property type="term" value="P:thylakoid membrane organization"/>
    <property type="evidence" value="ECO:0007669"/>
    <property type="project" value="TreeGrafter"/>
</dbReference>
<comment type="caution">
    <text evidence="1">The sequence shown here is derived from an EMBL/GenBank/DDBJ whole genome shotgun (WGS) entry which is preliminary data.</text>
</comment>
<protein>
    <submittedName>
        <fullName evidence="1">Uncharacterized protein</fullName>
    </submittedName>
</protein>
<keyword evidence="2" id="KW-1185">Reference proteome</keyword>
<accession>A0AAV7H586</accession>
<dbReference type="EMBL" id="JAGFBR010000003">
    <property type="protein sequence ID" value="KAH0469320.1"/>
    <property type="molecule type" value="Genomic_DNA"/>
</dbReference>
<proteinExistence type="predicted"/>
<evidence type="ECO:0000313" key="1">
    <source>
        <dbReference type="EMBL" id="KAH0469320.1"/>
    </source>
</evidence>
<evidence type="ECO:0000313" key="2">
    <source>
        <dbReference type="Proteomes" id="UP000775213"/>
    </source>
</evidence>
<name>A0AAV7H586_DENCH</name>
<dbReference type="GO" id="GO:0031969">
    <property type="term" value="C:chloroplast membrane"/>
    <property type="evidence" value="ECO:0007669"/>
    <property type="project" value="TreeGrafter"/>
</dbReference>
<organism evidence="1 2">
    <name type="scientific">Dendrobium chrysotoxum</name>
    <name type="common">Orchid</name>
    <dbReference type="NCBI Taxonomy" id="161865"/>
    <lineage>
        <taxon>Eukaryota</taxon>
        <taxon>Viridiplantae</taxon>
        <taxon>Streptophyta</taxon>
        <taxon>Embryophyta</taxon>
        <taxon>Tracheophyta</taxon>
        <taxon>Spermatophyta</taxon>
        <taxon>Magnoliopsida</taxon>
        <taxon>Liliopsida</taxon>
        <taxon>Asparagales</taxon>
        <taxon>Orchidaceae</taxon>
        <taxon>Epidendroideae</taxon>
        <taxon>Malaxideae</taxon>
        <taxon>Dendrobiinae</taxon>
        <taxon>Dendrobium</taxon>
    </lineage>
</organism>